<dbReference type="GO" id="GO:0008810">
    <property type="term" value="F:cellulase activity"/>
    <property type="evidence" value="ECO:0007669"/>
    <property type="project" value="UniProtKB-UniRule"/>
</dbReference>
<keyword evidence="18" id="KW-0378">Hydrolase</keyword>
<dbReference type="GO" id="GO:0046872">
    <property type="term" value="F:metal ion binding"/>
    <property type="evidence" value="ECO:0007669"/>
    <property type="project" value="UniProtKB-KW"/>
</dbReference>
<evidence type="ECO:0000256" key="7">
    <source>
        <dbReference type="ARBA" id="ARBA00023002"/>
    </source>
</evidence>
<evidence type="ECO:0000256" key="8">
    <source>
        <dbReference type="ARBA" id="ARBA00023008"/>
    </source>
</evidence>
<comment type="catalytic activity">
    <reaction evidence="14 15">
        <text>[(1-&gt;4)-beta-D-glucosyl]n+m + reduced acceptor + O2 = 4-dehydro-beta-D-glucosyl-[(1-&gt;4)-beta-D-glucosyl]n-1 + [(1-&gt;4)-beta-D-glucosyl]m + acceptor + H2O.</text>
        <dbReference type="EC" id="1.14.99.56"/>
    </reaction>
</comment>
<keyword evidence="9" id="KW-0503">Monooxygenase</keyword>
<gene>
    <name evidence="18" type="ORF">CONPUDRAFT_140516</name>
</gene>
<keyword evidence="3 15" id="KW-0964">Secreted</keyword>
<feature type="signal peptide" evidence="16">
    <location>
        <begin position="1"/>
        <end position="18"/>
    </location>
</feature>
<dbReference type="KEGG" id="cput:CONPUDRAFT_140516"/>
<evidence type="ECO:0000313" key="18">
    <source>
        <dbReference type="EMBL" id="EIW74395.1"/>
    </source>
</evidence>
<evidence type="ECO:0000256" key="2">
    <source>
        <dbReference type="ARBA" id="ARBA00004613"/>
    </source>
</evidence>
<evidence type="ECO:0000256" key="13">
    <source>
        <dbReference type="ARBA" id="ARBA00044502"/>
    </source>
</evidence>
<dbReference type="GO" id="GO:0005576">
    <property type="term" value="C:extracellular region"/>
    <property type="evidence" value="ECO:0007669"/>
    <property type="project" value="UniProtKB-SubCell"/>
</dbReference>
<keyword evidence="10 15" id="KW-1015">Disulfide bond</keyword>
<dbReference type="EMBL" id="JH711592">
    <property type="protein sequence ID" value="EIW74395.1"/>
    <property type="molecule type" value="Genomic_DNA"/>
</dbReference>
<keyword evidence="6 15" id="KW-0136">Cellulose degradation</keyword>
<dbReference type="Gene3D" id="2.70.50.70">
    <property type="match status" value="1"/>
</dbReference>
<comment type="domain">
    <text evidence="15">Has a modular structure: an endo-beta-1,4-glucanase catalytic module at the N-terminus, a linker rich in serines and threonines, and a C-terminal carbohydrate-binding module (CBM).</text>
</comment>
<dbReference type="Proteomes" id="UP000053558">
    <property type="component" value="Unassembled WGS sequence"/>
</dbReference>
<dbReference type="InterPro" id="IPR005103">
    <property type="entry name" value="AA9_LPMO"/>
</dbReference>
<keyword evidence="4" id="KW-0479">Metal-binding</keyword>
<sequence length="275" mass="29111">MALKAAFVAAALAASASAHATFQDLWINGVDYSQACVRLPQNHDPVVDVTSANITCNAAPSASANKCPVVPGDKVTVEMHQLNGYRNCTTEAIDISHLGPINLYMAKVDDALTASGPDADWFKISEAGLPSDNPDYWATNVLIDNCGHYTFPVPPVVPGDYLLRAEVIALHEANVTEGAQFYMSCYQLSVSGNGTDAPDTVKIPGAYKATDPGLLINIYQQLDNYTIPGPDPYNSASPVIASTAWPTTATWNTALQPTTVFTTLPPATATPIGIV</sequence>
<dbReference type="Pfam" id="PF03443">
    <property type="entry name" value="AA9"/>
    <property type="match status" value="1"/>
</dbReference>
<evidence type="ECO:0000256" key="5">
    <source>
        <dbReference type="ARBA" id="ARBA00022729"/>
    </source>
</evidence>
<evidence type="ECO:0000256" key="11">
    <source>
        <dbReference type="ARBA" id="ARBA00023277"/>
    </source>
</evidence>
<proteinExistence type="inferred from homology"/>
<evidence type="ECO:0000256" key="14">
    <source>
        <dbReference type="ARBA" id="ARBA00045077"/>
    </source>
</evidence>
<dbReference type="EC" id="1.14.99.56" evidence="15"/>
<dbReference type="InterPro" id="IPR049892">
    <property type="entry name" value="AA9"/>
</dbReference>
<keyword evidence="12 15" id="KW-0624">Polysaccharide degradation</keyword>
<keyword evidence="7" id="KW-0560">Oxidoreductase</keyword>
<evidence type="ECO:0000256" key="12">
    <source>
        <dbReference type="ARBA" id="ARBA00023326"/>
    </source>
</evidence>
<evidence type="ECO:0000256" key="1">
    <source>
        <dbReference type="ARBA" id="ARBA00001973"/>
    </source>
</evidence>
<feature type="chain" id="PRO_5004444079" description="AA9 family lytic polysaccharide monooxygenase" evidence="16">
    <location>
        <begin position="19"/>
        <end position="275"/>
    </location>
</feature>
<organism evidence="18 19">
    <name type="scientific">Coniophora puteana (strain RWD-64-598)</name>
    <name type="common">Brown rot fungus</name>
    <dbReference type="NCBI Taxonomy" id="741705"/>
    <lineage>
        <taxon>Eukaryota</taxon>
        <taxon>Fungi</taxon>
        <taxon>Dikarya</taxon>
        <taxon>Basidiomycota</taxon>
        <taxon>Agaricomycotina</taxon>
        <taxon>Agaricomycetes</taxon>
        <taxon>Agaricomycetidae</taxon>
        <taxon>Boletales</taxon>
        <taxon>Coniophorineae</taxon>
        <taxon>Coniophoraceae</taxon>
        <taxon>Coniophora</taxon>
    </lineage>
</organism>
<dbReference type="eggNOG" id="ENOG502QRTW">
    <property type="taxonomic scope" value="Eukaryota"/>
</dbReference>
<evidence type="ECO:0000256" key="15">
    <source>
        <dbReference type="RuleBase" id="RU368122"/>
    </source>
</evidence>
<dbReference type="PANTHER" id="PTHR33353">
    <property type="entry name" value="PUTATIVE (AFU_ORTHOLOGUE AFUA_1G12560)-RELATED"/>
    <property type="match status" value="1"/>
</dbReference>
<name>R7SEU3_CONPW</name>
<dbReference type="CDD" id="cd21175">
    <property type="entry name" value="LPMO_AA9"/>
    <property type="match status" value="1"/>
</dbReference>
<comment type="cofactor">
    <cofactor evidence="1">
        <name>Cu(2+)</name>
        <dbReference type="ChEBI" id="CHEBI:29036"/>
    </cofactor>
</comment>
<evidence type="ECO:0000256" key="3">
    <source>
        <dbReference type="ARBA" id="ARBA00022525"/>
    </source>
</evidence>
<comment type="similarity">
    <text evidence="13">Belongs to the polysaccharide monooxygenase AA9 family.</text>
</comment>
<protein>
    <recommendedName>
        <fullName evidence="15">AA9 family lytic polysaccharide monooxygenase</fullName>
        <ecNumber evidence="15">1.14.99.56</ecNumber>
    </recommendedName>
    <alternativeName>
        <fullName evidence="15">Endo-beta-1,4-glucanase</fullName>
    </alternativeName>
    <alternativeName>
        <fullName evidence="15">Glycosyl hydrolase 61 family protein</fullName>
    </alternativeName>
</protein>
<dbReference type="GO" id="GO:0030245">
    <property type="term" value="P:cellulose catabolic process"/>
    <property type="evidence" value="ECO:0007669"/>
    <property type="project" value="UniProtKB-UniRule"/>
</dbReference>
<keyword evidence="11 15" id="KW-0119">Carbohydrate metabolism</keyword>
<evidence type="ECO:0000256" key="10">
    <source>
        <dbReference type="ARBA" id="ARBA00023157"/>
    </source>
</evidence>
<keyword evidence="5 16" id="KW-0732">Signal</keyword>
<dbReference type="RefSeq" id="XP_007775413.1">
    <property type="nucleotide sequence ID" value="XM_007777223.1"/>
</dbReference>
<accession>R7SEU3</accession>
<comment type="subcellular location">
    <subcellularLocation>
        <location evidence="2 15">Secreted</location>
    </subcellularLocation>
</comment>
<evidence type="ECO:0000313" key="19">
    <source>
        <dbReference type="Proteomes" id="UP000053558"/>
    </source>
</evidence>
<evidence type="ECO:0000256" key="9">
    <source>
        <dbReference type="ARBA" id="ARBA00023033"/>
    </source>
</evidence>
<keyword evidence="19" id="KW-1185">Reference proteome</keyword>
<dbReference type="GeneID" id="19201530"/>
<dbReference type="GO" id="GO:0004497">
    <property type="term" value="F:monooxygenase activity"/>
    <property type="evidence" value="ECO:0007669"/>
    <property type="project" value="UniProtKB-KW"/>
</dbReference>
<comment type="function">
    <text evidence="15">Lytic polysaccharide monooxygenase (LMPO) that depolymerizes crystalline and amorphous polysaccharides via the oxidation of scissile alpha- or beta-(1-4)-glycosidic bonds, yielding C1 and/or C4 oxidation products. Catalysis by LPMOs requires the reduction of the active-site copper from Cu(II) to Cu(I) by a reducing agent and H(2)O(2) or O(2) as a cosubstrate.</text>
</comment>
<dbReference type="PANTHER" id="PTHR33353:SF9">
    <property type="entry name" value="ENDOGLUCANASE II"/>
    <property type="match status" value="1"/>
</dbReference>
<reference evidence="19" key="1">
    <citation type="journal article" date="2012" name="Science">
        <title>The Paleozoic origin of enzymatic lignin decomposition reconstructed from 31 fungal genomes.</title>
        <authorList>
            <person name="Floudas D."/>
            <person name="Binder M."/>
            <person name="Riley R."/>
            <person name="Barry K."/>
            <person name="Blanchette R.A."/>
            <person name="Henrissat B."/>
            <person name="Martinez A.T."/>
            <person name="Otillar R."/>
            <person name="Spatafora J.W."/>
            <person name="Yadav J.S."/>
            <person name="Aerts A."/>
            <person name="Benoit I."/>
            <person name="Boyd A."/>
            <person name="Carlson A."/>
            <person name="Copeland A."/>
            <person name="Coutinho P.M."/>
            <person name="de Vries R.P."/>
            <person name="Ferreira P."/>
            <person name="Findley K."/>
            <person name="Foster B."/>
            <person name="Gaskell J."/>
            <person name="Glotzer D."/>
            <person name="Gorecki P."/>
            <person name="Heitman J."/>
            <person name="Hesse C."/>
            <person name="Hori C."/>
            <person name="Igarashi K."/>
            <person name="Jurgens J.A."/>
            <person name="Kallen N."/>
            <person name="Kersten P."/>
            <person name="Kohler A."/>
            <person name="Kuees U."/>
            <person name="Kumar T.K.A."/>
            <person name="Kuo A."/>
            <person name="LaButti K."/>
            <person name="Larrondo L.F."/>
            <person name="Lindquist E."/>
            <person name="Ling A."/>
            <person name="Lombard V."/>
            <person name="Lucas S."/>
            <person name="Lundell T."/>
            <person name="Martin R."/>
            <person name="McLaughlin D.J."/>
            <person name="Morgenstern I."/>
            <person name="Morin E."/>
            <person name="Murat C."/>
            <person name="Nagy L.G."/>
            <person name="Nolan M."/>
            <person name="Ohm R.A."/>
            <person name="Patyshakuliyeva A."/>
            <person name="Rokas A."/>
            <person name="Ruiz-Duenas F.J."/>
            <person name="Sabat G."/>
            <person name="Salamov A."/>
            <person name="Samejima M."/>
            <person name="Schmutz J."/>
            <person name="Slot J.C."/>
            <person name="St John F."/>
            <person name="Stenlid J."/>
            <person name="Sun H."/>
            <person name="Sun S."/>
            <person name="Syed K."/>
            <person name="Tsang A."/>
            <person name="Wiebenga A."/>
            <person name="Young D."/>
            <person name="Pisabarro A."/>
            <person name="Eastwood D.C."/>
            <person name="Martin F."/>
            <person name="Cullen D."/>
            <person name="Grigoriev I.V."/>
            <person name="Hibbett D.S."/>
        </authorList>
    </citation>
    <scope>NUCLEOTIDE SEQUENCE [LARGE SCALE GENOMIC DNA]</scope>
    <source>
        <strain evidence="19">RWD-64-598 SS2</strain>
    </source>
</reference>
<keyword evidence="8" id="KW-0186">Copper</keyword>
<feature type="domain" description="Auxiliary Activity family 9 catalytic" evidence="17">
    <location>
        <begin position="19"/>
        <end position="224"/>
    </location>
</feature>
<evidence type="ECO:0000259" key="17">
    <source>
        <dbReference type="Pfam" id="PF03443"/>
    </source>
</evidence>
<evidence type="ECO:0000256" key="6">
    <source>
        <dbReference type="ARBA" id="ARBA00023001"/>
    </source>
</evidence>
<evidence type="ECO:0000256" key="4">
    <source>
        <dbReference type="ARBA" id="ARBA00022723"/>
    </source>
</evidence>
<evidence type="ECO:0000256" key="16">
    <source>
        <dbReference type="SAM" id="SignalP"/>
    </source>
</evidence>
<dbReference type="AlphaFoldDB" id="R7SEU3"/>
<dbReference type="OrthoDB" id="2525337at2759"/>
<dbReference type="GO" id="GO:0030248">
    <property type="term" value="F:cellulose binding"/>
    <property type="evidence" value="ECO:0007669"/>
    <property type="project" value="UniProtKB-UniRule"/>
</dbReference>
<dbReference type="OMA" id="YYSQCAP"/>